<name>A0A644ZWV2_9ZZZZ</name>
<proteinExistence type="predicted"/>
<comment type="caution">
    <text evidence="2">The sequence shown here is derived from an EMBL/GenBank/DDBJ whole genome shotgun (WGS) entry which is preliminary data.</text>
</comment>
<gene>
    <name evidence="2" type="ORF">SDC9_89796</name>
</gene>
<dbReference type="AlphaFoldDB" id="A0A644ZWV2"/>
<feature type="region of interest" description="Disordered" evidence="1">
    <location>
        <begin position="21"/>
        <end position="42"/>
    </location>
</feature>
<accession>A0A644ZWV2</accession>
<dbReference type="EMBL" id="VSSQ01009985">
    <property type="protein sequence ID" value="MPM43123.1"/>
    <property type="molecule type" value="Genomic_DNA"/>
</dbReference>
<evidence type="ECO:0000256" key="1">
    <source>
        <dbReference type="SAM" id="MobiDB-lite"/>
    </source>
</evidence>
<organism evidence="2">
    <name type="scientific">bioreactor metagenome</name>
    <dbReference type="NCBI Taxonomy" id="1076179"/>
    <lineage>
        <taxon>unclassified sequences</taxon>
        <taxon>metagenomes</taxon>
        <taxon>ecological metagenomes</taxon>
    </lineage>
</organism>
<reference evidence="2" key="1">
    <citation type="submission" date="2019-08" db="EMBL/GenBank/DDBJ databases">
        <authorList>
            <person name="Kucharzyk K."/>
            <person name="Murdoch R.W."/>
            <person name="Higgins S."/>
            <person name="Loffler F."/>
        </authorList>
    </citation>
    <scope>NUCLEOTIDE SEQUENCE</scope>
</reference>
<evidence type="ECO:0000313" key="2">
    <source>
        <dbReference type="EMBL" id="MPM43123.1"/>
    </source>
</evidence>
<sequence length="85" mass="9278">MRGAPFGHAVEHLRNLVHVGRNGVADNPSNGNLHPFDSGHESAERSADTLVHFQRGLRRHSVDALQFCNESVQLIDVAAQLQSGK</sequence>
<protein>
    <submittedName>
        <fullName evidence="2">Uncharacterized protein</fullName>
    </submittedName>
</protein>